<dbReference type="GO" id="GO:0006355">
    <property type="term" value="P:regulation of DNA-templated transcription"/>
    <property type="evidence" value="ECO:0007669"/>
    <property type="project" value="InterPro"/>
</dbReference>
<evidence type="ECO:0000259" key="6">
    <source>
        <dbReference type="PROSITE" id="PS51755"/>
    </source>
</evidence>
<comment type="similarity">
    <text evidence="1">Belongs to the AfsR/DnrI/RedD regulatory family.</text>
</comment>
<accession>A0A6F8YUF4</accession>
<keyword evidence="2" id="KW-0805">Transcription regulation</keyword>
<dbReference type="InterPro" id="IPR036388">
    <property type="entry name" value="WH-like_DNA-bd_sf"/>
</dbReference>
<name>A0A6F8YUF4_9ACTN</name>
<feature type="domain" description="OmpR/PhoB-type" evidence="6">
    <location>
        <begin position="1"/>
        <end position="105"/>
    </location>
</feature>
<dbReference type="GO" id="GO:0000160">
    <property type="term" value="P:phosphorelay signal transduction system"/>
    <property type="evidence" value="ECO:0007669"/>
    <property type="project" value="InterPro"/>
</dbReference>
<dbReference type="KEGG" id="psuu:Psuf_070650"/>
<dbReference type="InterPro" id="IPR051677">
    <property type="entry name" value="AfsR-DnrI-RedD_regulator"/>
</dbReference>
<dbReference type="Proteomes" id="UP000503011">
    <property type="component" value="Chromosome"/>
</dbReference>
<dbReference type="SUPFAM" id="SSF48452">
    <property type="entry name" value="TPR-like"/>
    <property type="match status" value="1"/>
</dbReference>
<evidence type="ECO:0000256" key="5">
    <source>
        <dbReference type="PROSITE-ProRule" id="PRU01091"/>
    </source>
</evidence>
<gene>
    <name evidence="7" type="ORF">Psuf_070650</name>
</gene>
<dbReference type="SUPFAM" id="SSF46894">
    <property type="entry name" value="C-terminal effector domain of the bipartite response regulators"/>
    <property type="match status" value="1"/>
</dbReference>
<dbReference type="CDD" id="cd15831">
    <property type="entry name" value="BTAD"/>
    <property type="match status" value="1"/>
</dbReference>
<dbReference type="PANTHER" id="PTHR35807">
    <property type="entry name" value="TRANSCRIPTIONAL REGULATOR REDD-RELATED"/>
    <property type="match status" value="1"/>
</dbReference>
<reference evidence="7 8" key="1">
    <citation type="submission" date="2020-03" db="EMBL/GenBank/DDBJ databases">
        <title>Whole genome shotgun sequence of Phytohabitans suffuscus NBRC 105367.</title>
        <authorList>
            <person name="Komaki H."/>
            <person name="Tamura T."/>
        </authorList>
    </citation>
    <scope>NUCLEOTIDE SEQUENCE [LARGE SCALE GENOMIC DNA]</scope>
    <source>
        <strain evidence="7 8">NBRC 105367</strain>
    </source>
</reference>
<sequence>MNEERGKVIFQLLGPLSAHLNHQPVVPSAPKQRQILALLALNAGRVVMTQTLVEEVWGDKPPRSFATTVQTYILQLRAKLATAAGDEKWPRQLLGTRHAGYQIDAQLCQTDVVEFDRLVRAGRRAAEMGDPAATSELLGGALALWRGPALVDVPAGRILAAEVASLEETRLGVLERRIEADLALRRHADLLGS</sequence>
<dbReference type="InterPro" id="IPR005158">
    <property type="entry name" value="BTAD"/>
</dbReference>
<organism evidence="7 8">
    <name type="scientific">Phytohabitans suffuscus</name>
    <dbReference type="NCBI Taxonomy" id="624315"/>
    <lineage>
        <taxon>Bacteria</taxon>
        <taxon>Bacillati</taxon>
        <taxon>Actinomycetota</taxon>
        <taxon>Actinomycetes</taxon>
        <taxon>Micromonosporales</taxon>
        <taxon>Micromonosporaceae</taxon>
    </lineage>
</organism>
<dbReference type="Pfam" id="PF03704">
    <property type="entry name" value="BTAD"/>
    <property type="match status" value="1"/>
</dbReference>
<dbReference type="Gene3D" id="1.10.10.10">
    <property type="entry name" value="Winged helix-like DNA-binding domain superfamily/Winged helix DNA-binding domain"/>
    <property type="match status" value="1"/>
</dbReference>
<feature type="DNA-binding region" description="OmpR/PhoB-type" evidence="5">
    <location>
        <begin position="1"/>
        <end position="105"/>
    </location>
</feature>
<keyword evidence="8" id="KW-1185">Reference proteome</keyword>
<dbReference type="InterPro" id="IPR001867">
    <property type="entry name" value="OmpR/PhoB-type_DNA-bd"/>
</dbReference>
<dbReference type="AlphaFoldDB" id="A0A6F8YUF4"/>
<protein>
    <recommendedName>
        <fullName evidence="6">OmpR/PhoB-type domain-containing protein</fullName>
    </recommendedName>
</protein>
<dbReference type="SMART" id="SM00862">
    <property type="entry name" value="Trans_reg_C"/>
    <property type="match status" value="1"/>
</dbReference>
<dbReference type="SMART" id="SM01043">
    <property type="entry name" value="BTAD"/>
    <property type="match status" value="1"/>
</dbReference>
<dbReference type="EMBL" id="AP022871">
    <property type="protein sequence ID" value="BCB89752.1"/>
    <property type="molecule type" value="Genomic_DNA"/>
</dbReference>
<evidence type="ECO:0000256" key="1">
    <source>
        <dbReference type="ARBA" id="ARBA00005820"/>
    </source>
</evidence>
<dbReference type="GO" id="GO:0003677">
    <property type="term" value="F:DNA binding"/>
    <property type="evidence" value="ECO:0007669"/>
    <property type="project" value="UniProtKB-UniRule"/>
</dbReference>
<dbReference type="Gene3D" id="1.25.40.10">
    <property type="entry name" value="Tetratricopeptide repeat domain"/>
    <property type="match status" value="1"/>
</dbReference>
<evidence type="ECO:0000313" key="8">
    <source>
        <dbReference type="Proteomes" id="UP000503011"/>
    </source>
</evidence>
<evidence type="ECO:0000256" key="2">
    <source>
        <dbReference type="ARBA" id="ARBA00023015"/>
    </source>
</evidence>
<reference evidence="7 8" key="2">
    <citation type="submission" date="2020-03" db="EMBL/GenBank/DDBJ databases">
        <authorList>
            <person name="Ichikawa N."/>
            <person name="Kimura A."/>
            <person name="Kitahashi Y."/>
            <person name="Uohara A."/>
        </authorList>
    </citation>
    <scope>NUCLEOTIDE SEQUENCE [LARGE SCALE GENOMIC DNA]</scope>
    <source>
        <strain evidence="7 8">NBRC 105367</strain>
    </source>
</reference>
<keyword evidence="3 5" id="KW-0238">DNA-binding</keyword>
<proteinExistence type="inferred from homology"/>
<keyword evidence="4" id="KW-0804">Transcription</keyword>
<dbReference type="Pfam" id="PF00486">
    <property type="entry name" value="Trans_reg_C"/>
    <property type="match status" value="1"/>
</dbReference>
<dbReference type="PROSITE" id="PS51755">
    <property type="entry name" value="OMPR_PHOB"/>
    <property type="match status" value="1"/>
</dbReference>
<evidence type="ECO:0000256" key="4">
    <source>
        <dbReference type="ARBA" id="ARBA00023163"/>
    </source>
</evidence>
<evidence type="ECO:0000313" key="7">
    <source>
        <dbReference type="EMBL" id="BCB89752.1"/>
    </source>
</evidence>
<dbReference type="InterPro" id="IPR011990">
    <property type="entry name" value="TPR-like_helical_dom_sf"/>
</dbReference>
<dbReference type="InterPro" id="IPR016032">
    <property type="entry name" value="Sig_transdc_resp-reg_C-effctor"/>
</dbReference>
<evidence type="ECO:0000256" key="3">
    <source>
        <dbReference type="ARBA" id="ARBA00023125"/>
    </source>
</evidence>
<dbReference type="PANTHER" id="PTHR35807:SF1">
    <property type="entry name" value="TRANSCRIPTIONAL REGULATOR REDD"/>
    <property type="match status" value="1"/>
</dbReference>